<dbReference type="EMBL" id="CAJOAX010001323">
    <property type="protein sequence ID" value="CAF3705942.1"/>
    <property type="molecule type" value="Genomic_DNA"/>
</dbReference>
<accession>A0A814UC65</accession>
<dbReference type="EMBL" id="CAJNOU010001231">
    <property type="protein sequence ID" value="CAF1172915.1"/>
    <property type="molecule type" value="Genomic_DNA"/>
</dbReference>
<dbReference type="PANTHER" id="PTHR21301">
    <property type="entry name" value="REVERSE TRANSCRIPTASE"/>
    <property type="match status" value="1"/>
</dbReference>
<reference evidence="2" key="1">
    <citation type="submission" date="2021-02" db="EMBL/GenBank/DDBJ databases">
        <authorList>
            <person name="Nowell W R."/>
        </authorList>
    </citation>
    <scope>NUCLEOTIDE SEQUENCE</scope>
</reference>
<dbReference type="EMBL" id="CAJOBE010000707">
    <property type="protein sequence ID" value="CAF3676636.1"/>
    <property type="molecule type" value="Genomic_DNA"/>
</dbReference>
<organism evidence="2 5">
    <name type="scientific">Rotaria sordida</name>
    <dbReference type="NCBI Taxonomy" id="392033"/>
    <lineage>
        <taxon>Eukaryota</taxon>
        <taxon>Metazoa</taxon>
        <taxon>Spiralia</taxon>
        <taxon>Gnathifera</taxon>
        <taxon>Rotifera</taxon>
        <taxon>Eurotatoria</taxon>
        <taxon>Bdelloidea</taxon>
        <taxon>Philodinida</taxon>
        <taxon>Philodinidae</taxon>
        <taxon>Rotaria</taxon>
    </lineage>
</organism>
<dbReference type="PANTHER" id="PTHR21301:SF10">
    <property type="entry name" value="REVERSE TRANSCRIPTASE DOMAIN-CONTAINING PROTEIN"/>
    <property type="match status" value="1"/>
</dbReference>
<proteinExistence type="predicted"/>
<sequence length="575" mass="69542">MVESGDSSMFLILQRARMKNDHDEQIWTSYIDRQQQQQKAVPMMHVRPFQHNARLLYSVIQNDFTKLRTQLKYQNYILLKSTKSNIWYICHTHVIDEKFSEYMLQTKAYVEIENLNLPNRQGKVQQLLNTMVNEIETLLKDLCHHQLITRFQYNQMNIRYSSVRLDYMLFNPDTCQQEQIIFEPMTISTINPLMPICRYLHRLLAPIYYNHVAYQMTVVKGADLVPRLEHYQQQGYLKSTTYFVSLHIKNSYTSITHSQLLNTLKCFFDDFVMEETIEGMNTMAILKLTEFLLQHQYFIHQNHIYQQISGGGTGLYLIELLIDIYLFYWQQPLLLYQNQHELFVRCFSDLFLTWNEPEEKLHEILNDMKKNNSYLQYDINIQTEHIHYLDVQIHHWHKQTLQTEIYHDWKYEPYILPTIYDSSTFFPWNLIQTALIRAVLCCSQIEDFENEQQYIEYSFLFNRFSFEFIRQNIQNFFIYFKVFDLMIYHDQTTYDELRRHVRQYDQEKKQEKMKHREEGQKQCIWYIYSTLKRQALARAKQNPKQLLPSFLYDDENLSGMTIEVVGLPDYPFGTS</sequence>
<dbReference type="Proteomes" id="UP000663823">
    <property type="component" value="Unassembled WGS sequence"/>
</dbReference>
<evidence type="ECO:0000313" key="3">
    <source>
        <dbReference type="EMBL" id="CAF3676636.1"/>
    </source>
</evidence>
<evidence type="ECO:0000313" key="4">
    <source>
        <dbReference type="EMBL" id="CAF3705942.1"/>
    </source>
</evidence>
<protein>
    <submittedName>
        <fullName evidence="2">Uncharacterized protein</fullName>
    </submittedName>
</protein>
<dbReference type="EMBL" id="CAJNOO010001512">
    <property type="protein sequence ID" value="CAF1164141.1"/>
    <property type="molecule type" value="Genomic_DNA"/>
</dbReference>
<dbReference type="Proteomes" id="UP000663882">
    <property type="component" value="Unassembled WGS sequence"/>
</dbReference>
<name>A0A814UC65_9BILA</name>
<evidence type="ECO:0000313" key="5">
    <source>
        <dbReference type="Proteomes" id="UP000663889"/>
    </source>
</evidence>
<evidence type="ECO:0000313" key="1">
    <source>
        <dbReference type="EMBL" id="CAF1164141.1"/>
    </source>
</evidence>
<evidence type="ECO:0000313" key="2">
    <source>
        <dbReference type="EMBL" id="CAF1172915.1"/>
    </source>
</evidence>
<dbReference type="Proteomes" id="UP000663874">
    <property type="component" value="Unassembled WGS sequence"/>
</dbReference>
<gene>
    <name evidence="3" type="ORF">FNK824_LOCUS7564</name>
    <name evidence="4" type="ORF">OTI717_LOCUS12855</name>
    <name evidence="1" type="ORF">RFH988_LOCUS22600</name>
    <name evidence="2" type="ORF">SEV965_LOCUS19616</name>
</gene>
<dbReference type="Proteomes" id="UP000663889">
    <property type="component" value="Unassembled WGS sequence"/>
</dbReference>
<dbReference type="OrthoDB" id="10052994at2759"/>
<comment type="caution">
    <text evidence="2">The sequence shown here is derived from an EMBL/GenBank/DDBJ whole genome shotgun (WGS) entry which is preliminary data.</text>
</comment>
<dbReference type="AlphaFoldDB" id="A0A814UC65"/>